<protein>
    <submittedName>
        <fullName evidence="7">FYVE-domain-containing protein</fullName>
    </submittedName>
</protein>
<feature type="domain" description="FYVE-type" evidence="6">
    <location>
        <begin position="496"/>
        <end position="603"/>
    </location>
</feature>
<dbReference type="SUPFAM" id="SSF140125">
    <property type="entry name" value="Rabenosyn-5 Rab-binding domain-like"/>
    <property type="match status" value="1"/>
</dbReference>
<name>A0A4Q9QE36_9APHY</name>
<evidence type="ECO:0000256" key="2">
    <source>
        <dbReference type="ARBA" id="ARBA00022771"/>
    </source>
</evidence>
<feature type="region of interest" description="Disordered" evidence="5">
    <location>
        <begin position="709"/>
        <end position="736"/>
    </location>
</feature>
<dbReference type="InterPro" id="IPR011011">
    <property type="entry name" value="Znf_FYVE_PHD"/>
</dbReference>
<dbReference type="PANTHER" id="PTHR13510:SF44">
    <property type="entry name" value="RABENOSYN-5"/>
    <property type="match status" value="1"/>
</dbReference>
<dbReference type="GO" id="GO:0008270">
    <property type="term" value="F:zinc ion binding"/>
    <property type="evidence" value="ECO:0007669"/>
    <property type="project" value="UniProtKB-KW"/>
</dbReference>
<dbReference type="InterPro" id="IPR021565">
    <property type="entry name" value="Rbsn_Rab-bd"/>
</dbReference>
<evidence type="ECO:0000256" key="1">
    <source>
        <dbReference type="ARBA" id="ARBA00022723"/>
    </source>
</evidence>
<evidence type="ECO:0000256" key="5">
    <source>
        <dbReference type="SAM" id="MobiDB-lite"/>
    </source>
</evidence>
<keyword evidence="8" id="KW-1185">Reference proteome</keyword>
<accession>A0A4Q9QE36</accession>
<dbReference type="PROSITE" id="PS50178">
    <property type="entry name" value="ZF_FYVE"/>
    <property type="match status" value="1"/>
</dbReference>
<feature type="region of interest" description="Disordered" evidence="5">
    <location>
        <begin position="119"/>
        <end position="318"/>
    </location>
</feature>
<keyword evidence="3" id="KW-0862">Zinc</keyword>
<feature type="compositionally biased region" description="Polar residues" evidence="5">
    <location>
        <begin position="231"/>
        <end position="267"/>
    </location>
</feature>
<feature type="region of interest" description="Disordered" evidence="5">
    <location>
        <begin position="333"/>
        <end position="388"/>
    </location>
</feature>
<evidence type="ECO:0000313" key="7">
    <source>
        <dbReference type="EMBL" id="TBU65620.1"/>
    </source>
</evidence>
<evidence type="ECO:0000259" key="6">
    <source>
        <dbReference type="PROSITE" id="PS50178"/>
    </source>
</evidence>
<organism evidence="7 8">
    <name type="scientific">Dichomitus squalens</name>
    <dbReference type="NCBI Taxonomy" id="114155"/>
    <lineage>
        <taxon>Eukaryota</taxon>
        <taxon>Fungi</taxon>
        <taxon>Dikarya</taxon>
        <taxon>Basidiomycota</taxon>
        <taxon>Agaricomycotina</taxon>
        <taxon>Agaricomycetes</taxon>
        <taxon>Polyporales</taxon>
        <taxon>Polyporaceae</taxon>
        <taxon>Dichomitus</taxon>
    </lineage>
</organism>
<keyword evidence="2 4" id="KW-0863">Zinc-finger</keyword>
<feature type="compositionally biased region" description="Polar residues" evidence="5">
    <location>
        <begin position="21"/>
        <end position="30"/>
    </location>
</feature>
<dbReference type="Gene3D" id="3.30.40.10">
    <property type="entry name" value="Zinc/RING finger domain, C3HC4 (zinc finger)"/>
    <property type="match status" value="1"/>
</dbReference>
<reference evidence="7 8" key="1">
    <citation type="submission" date="2019-01" db="EMBL/GenBank/DDBJ databases">
        <title>Draft genome sequences of three monokaryotic isolates of the white-rot basidiomycete fungus Dichomitus squalens.</title>
        <authorList>
            <consortium name="DOE Joint Genome Institute"/>
            <person name="Lopez S.C."/>
            <person name="Andreopoulos B."/>
            <person name="Pangilinan J."/>
            <person name="Lipzen A."/>
            <person name="Riley R."/>
            <person name="Ahrendt S."/>
            <person name="Ng V."/>
            <person name="Barry K."/>
            <person name="Daum C."/>
            <person name="Grigoriev I.V."/>
            <person name="Hilden K.S."/>
            <person name="Makela M.R."/>
            <person name="de Vries R.P."/>
        </authorList>
    </citation>
    <scope>NUCLEOTIDE SEQUENCE [LARGE SCALE GENOMIC DNA]</scope>
    <source>
        <strain evidence="7 8">CBS 464.89</strain>
    </source>
</reference>
<feature type="compositionally biased region" description="Low complexity" evidence="5">
    <location>
        <begin position="345"/>
        <end position="372"/>
    </location>
</feature>
<dbReference type="InterPro" id="IPR036531">
    <property type="entry name" value="Rbsn_Rab-bd_sf"/>
</dbReference>
<dbReference type="Pfam" id="PF11464">
    <property type="entry name" value="Rbsn"/>
    <property type="match status" value="1"/>
</dbReference>
<dbReference type="InterPro" id="IPR000306">
    <property type="entry name" value="Znf_FYVE"/>
</dbReference>
<feature type="compositionally biased region" description="Low complexity" evidence="5">
    <location>
        <begin position="296"/>
        <end position="318"/>
    </location>
</feature>
<feature type="region of interest" description="Disordered" evidence="5">
    <location>
        <begin position="1"/>
        <end position="46"/>
    </location>
</feature>
<feature type="compositionally biased region" description="Polar residues" evidence="5">
    <location>
        <begin position="189"/>
        <end position="202"/>
    </location>
</feature>
<dbReference type="Gene3D" id="4.10.860.20">
    <property type="entry name" value="Rabenosyn, Rab binding domain"/>
    <property type="match status" value="1"/>
</dbReference>
<dbReference type="SMART" id="SM00064">
    <property type="entry name" value="FYVE"/>
    <property type="match status" value="1"/>
</dbReference>
<proteinExistence type="predicted"/>
<feature type="compositionally biased region" description="Low complexity" evidence="5">
    <location>
        <begin position="133"/>
        <end position="155"/>
    </location>
</feature>
<dbReference type="InterPro" id="IPR052727">
    <property type="entry name" value="Rab4/Rab5_effector"/>
</dbReference>
<feature type="compositionally biased region" description="Low complexity" evidence="5">
    <location>
        <begin position="173"/>
        <end position="182"/>
    </location>
</feature>
<evidence type="ECO:0000313" key="8">
    <source>
        <dbReference type="Proteomes" id="UP000292082"/>
    </source>
</evidence>
<feature type="region of interest" description="Disordered" evidence="5">
    <location>
        <begin position="423"/>
        <end position="447"/>
    </location>
</feature>
<keyword evidence="1" id="KW-0479">Metal-binding</keyword>
<dbReference type="EMBL" id="ML145084">
    <property type="protein sequence ID" value="TBU65620.1"/>
    <property type="molecule type" value="Genomic_DNA"/>
</dbReference>
<feature type="compositionally biased region" description="Pro residues" evidence="5">
    <location>
        <begin position="156"/>
        <end position="172"/>
    </location>
</feature>
<dbReference type="InterPro" id="IPR017455">
    <property type="entry name" value="Znf_FYVE-rel"/>
</dbReference>
<dbReference type="STRING" id="114155.A0A4Q9QE36"/>
<dbReference type="Pfam" id="PF01363">
    <property type="entry name" value="FYVE"/>
    <property type="match status" value="1"/>
</dbReference>
<evidence type="ECO:0000256" key="4">
    <source>
        <dbReference type="PROSITE-ProRule" id="PRU00091"/>
    </source>
</evidence>
<dbReference type="Proteomes" id="UP000292082">
    <property type="component" value="Unassembled WGS sequence"/>
</dbReference>
<evidence type="ECO:0000256" key="3">
    <source>
        <dbReference type="ARBA" id="ARBA00022833"/>
    </source>
</evidence>
<gene>
    <name evidence="7" type="ORF">BD310DRAFT_943177</name>
</gene>
<sequence>MENPPYVPYQAYKSKRHNRVQSHPQATSNGAPPPLQARPNPTVINGFAQSEPIVPHASNGVADAEKRSIATLNGRSTLQRPVSMIDTLTHLRQEFTSPPLSDANVEKVSIALPAERTIEKPAEKPLPPPLVVPSPTAVTPSLVRSPISSPKTSQPASPPPAPVPLSPQPSSPLPLSQTSSPKVLGKAVAQSSPAAGPSTLSPVASDRPVASPRKSSTFRHVPLRPPAASRPTLQSSPLSRPTSMIVQNTSSMLGSPRSSPWNLNQPTSAVSSAVSSPIMPAQDRALPPIPAFELQPRPSQSLSAAAAASSSPTPIAPIHAPVAVPKRSSVLMTSPAPDVAPPTHPVSSYTPPTMTPSTSTSSAVPSTARTPARSPAPYRPGFQPKGVYRPRTDEFINARNRSRDAGRIERTRLERRLEKLINLHFPPPGQSKSEAAEPRPKHENRRASSFWDLDLSELRSKSAGDLWREVVQSQASQNGKNDVRVAEQKITPWEDDASVSQCPICSASFHPLTNRKHHCRLCGRIVCSLPVKYPQRPQTCSLLFVVDQNTGRIEEVGEGVDYGVRRRSTAAPGKPQRRNNMLSDEEKFLKGVRVCRDCRPVLLRQQYRHEMGVVPLFTRLYNALISLEKEIEDELPVFQELVVNLARQERPTPEATAVRKRLLEAFGQYDALAKRIRQLPCAPGSSQDRIQGAIASRANHFLQKNMLPLQSLPKPNGKKAGSPSSHSPNPPEDQIIDPDSEVARVLQPLLEQEALLETFVEEAKAHRKFEDVKTLKSNLREIRAEIERILVNAEEQAPATRRTSART</sequence>
<dbReference type="SUPFAM" id="SSF57903">
    <property type="entry name" value="FYVE/PHD zinc finger"/>
    <property type="match status" value="1"/>
</dbReference>
<dbReference type="PANTHER" id="PTHR13510">
    <property type="entry name" value="FYVE-FINGER-CONTAINING RAB5 EFFECTOR PROTEIN RABENOSYN-5-RELATED"/>
    <property type="match status" value="1"/>
</dbReference>
<dbReference type="AlphaFoldDB" id="A0A4Q9QE36"/>
<dbReference type="CDD" id="cd15737">
    <property type="entry name" value="FYVE2_Vac1p_like"/>
    <property type="match status" value="1"/>
</dbReference>
<dbReference type="InterPro" id="IPR013083">
    <property type="entry name" value="Znf_RING/FYVE/PHD"/>
</dbReference>